<accession>A0A1U7CWB5</accession>
<organism evidence="1 2">
    <name type="scientific">Paludisphaera borealis</name>
    <dbReference type="NCBI Taxonomy" id="1387353"/>
    <lineage>
        <taxon>Bacteria</taxon>
        <taxon>Pseudomonadati</taxon>
        <taxon>Planctomycetota</taxon>
        <taxon>Planctomycetia</taxon>
        <taxon>Isosphaerales</taxon>
        <taxon>Isosphaeraceae</taxon>
        <taxon>Paludisphaera</taxon>
    </lineage>
</organism>
<evidence type="ECO:0000313" key="2">
    <source>
        <dbReference type="Proteomes" id="UP000186309"/>
    </source>
</evidence>
<gene>
    <name evidence="1" type="ORF">BSF38_04759</name>
</gene>
<dbReference type="Proteomes" id="UP000186309">
    <property type="component" value="Chromosome"/>
</dbReference>
<protein>
    <submittedName>
        <fullName evidence="1">Uncharacterized protein</fullName>
    </submittedName>
</protein>
<evidence type="ECO:0000313" key="1">
    <source>
        <dbReference type="EMBL" id="APW63196.1"/>
    </source>
</evidence>
<dbReference type="KEGG" id="pbor:BSF38_04759"/>
<dbReference type="AlphaFoldDB" id="A0A1U7CWB5"/>
<keyword evidence="2" id="KW-1185">Reference proteome</keyword>
<proteinExistence type="predicted"/>
<reference evidence="2" key="1">
    <citation type="submission" date="2016-12" db="EMBL/GenBank/DDBJ databases">
        <title>Comparative genomics of four Isosphaeraceae planctomycetes: a common pool of plasmids and glycoside hydrolase genes.</title>
        <authorList>
            <person name="Ivanova A."/>
        </authorList>
    </citation>
    <scope>NUCLEOTIDE SEQUENCE [LARGE SCALE GENOMIC DNA]</scope>
    <source>
        <strain evidence="2">PX4</strain>
    </source>
</reference>
<sequence length="134" mass="15234">MSRYVEQWDEPVTAFMEPTDHSGANLDEEEIDPASLPFQLTVGSLIDSYVGRHLANRRLVLGCHSHRQNHLARLSGTPGALSFISYIAENAVKSRIQMARSTSKNFVVALRRHWWELGQERRHRAAIRQATGVR</sequence>
<dbReference type="EMBL" id="CP019082">
    <property type="protein sequence ID" value="APW63196.1"/>
    <property type="molecule type" value="Genomic_DNA"/>
</dbReference>
<name>A0A1U7CWB5_9BACT</name>